<dbReference type="WBParaSite" id="Hba_20470">
    <property type="protein sequence ID" value="Hba_20470"/>
    <property type="gene ID" value="Hba_20470"/>
</dbReference>
<evidence type="ECO:0000256" key="1">
    <source>
        <dbReference type="SAM" id="MobiDB-lite"/>
    </source>
</evidence>
<dbReference type="AlphaFoldDB" id="A0A1I7XT06"/>
<evidence type="ECO:0000313" key="2">
    <source>
        <dbReference type="Proteomes" id="UP000095283"/>
    </source>
</evidence>
<organism evidence="2 4">
    <name type="scientific">Heterorhabditis bacteriophora</name>
    <name type="common">Entomopathogenic nematode worm</name>
    <dbReference type="NCBI Taxonomy" id="37862"/>
    <lineage>
        <taxon>Eukaryota</taxon>
        <taxon>Metazoa</taxon>
        <taxon>Ecdysozoa</taxon>
        <taxon>Nematoda</taxon>
        <taxon>Chromadorea</taxon>
        <taxon>Rhabditida</taxon>
        <taxon>Rhabditina</taxon>
        <taxon>Rhabditomorpha</taxon>
        <taxon>Strongyloidea</taxon>
        <taxon>Heterorhabditidae</taxon>
        <taxon>Heterorhabditis</taxon>
    </lineage>
</organism>
<evidence type="ECO:0000313" key="3">
    <source>
        <dbReference type="WBParaSite" id="Hba_02325"/>
    </source>
</evidence>
<keyword evidence="2" id="KW-1185">Reference proteome</keyword>
<accession>A0A1I7XT06</accession>
<dbReference type="Proteomes" id="UP000095283">
    <property type="component" value="Unplaced"/>
</dbReference>
<feature type="region of interest" description="Disordered" evidence="1">
    <location>
        <begin position="1"/>
        <end position="21"/>
    </location>
</feature>
<name>A0A1I7XT06_HETBA</name>
<proteinExistence type="predicted"/>
<sequence>MSQYCPITDEEVARTDASKQGRKTSLCQVFPEIRLGKSPSLRNKTINSLLRI</sequence>
<evidence type="ECO:0000313" key="4">
    <source>
        <dbReference type="WBParaSite" id="Hba_20470"/>
    </source>
</evidence>
<protein>
    <submittedName>
        <fullName evidence="3 4">Conserved domain protein</fullName>
    </submittedName>
</protein>
<reference evidence="3 4" key="1">
    <citation type="submission" date="2016-11" db="UniProtKB">
        <authorList>
            <consortium name="WormBaseParasite"/>
        </authorList>
    </citation>
    <scope>IDENTIFICATION</scope>
</reference>
<dbReference type="WBParaSite" id="Hba_02325">
    <property type="protein sequence ID" value="Hba_02325"/>
    <property type="gene ID" value="Hba_02325"/>
</dbReference>